<dbReference type="PROSITE" id="PS00290">
    <property type="entry name" value="IG_MHC"/>
    <property type="match status" value="1"/>
</dbReference>
<gene>
    <name evidence="2" type="ORF">JK636_02610</name>
</gene>
<dbReference type="InterPro" id="IPR003006">
    <property type="entry name" value="Ig/MHC_CS"/>
</dbReference>
<evidence type="ECO:0000313" key="2">
    <source>
        <dbReference type="EMBL" id="MBL4934645.1"/>
    </source>
</evidence>
<comment type="caution">
    <text evidence="2">The sequence shown here is derived from an EMBL/GenBank/DDBJ whole genome shotgun (WGS) entry which is preliminary data.</text>
</comment>
<reference evidence="2 3" key="1">
    <citation type="submission" date="2021-01" db="EMBL/GenBank/DDBJ databases">
        <title>Genome public.</title>
        <authorList>
            <person name="Liu C."/>
            <person name="Sun Q."/>
        </authorList>
    </citation>
    <scope>NUCLEOTIDE SEQUENCE [LARGE SCALE GENOMIC DNA]</scope>
    <source>
        <strain evidence="2 3">YIM B02515</strain>
    </source>
</reference>
<dbReference type="InterPro" id="IPR019405">
    <property type="entry name" value="Lactonase_7-beta_prop"/>
</dbReference>
<dbReference type="EMBL" id="JAESWC010000001">
    <property type="protein sequence ID" value="MBL4934645.1"/>
    <property type="molecule type" value="Genomic_DNA"/>
</dbReference>
<keyword evidence="3" id="KW-1185">Reference proteome</keyword>
<dbReference type="RefSeq" id="WP_202747272.1">
    <property type="nucleotide sequence ID" value="NZ_JAESWC010000001.1"/>
</dbReference>
<evidence type="ECO:0000313" key="3">
    <source>
        <dbReference type="Proteomes" id="UP000632377"/>
    </source>
</evidence>
<dbReference type="PANTHER" id="PTHR30344">
    <property type="entry name" value="6-PHOSPHOGLUCONOLACTONASE-RELATED"/>
    <property type="match status" value="1"/>
</dbReference>
<accession>A0ABS1T5P4</accession>
<comment type="similarity">
    <text evidence="1">Belongs to the cycloisomerase 2 family.</text>
</comment>
<dbReference type="Gene3D" id="2.130.10.10">
    <property type="entry name" value="YVTN repeat-like/Quinoprotein amine dehydrogenase"/>
    <property type="match status" value="1"/>
</dbReference>
<organism evidence="2 3">
    <name type="scientific">Clostridium rhizosphaerae</name>
    <dbReference type="NCBI Taxonomy" id="2803861"/>
    <lineage>
        <taxon>Bacteria</taxon>
        <taxon>Bacillati</taxon>
        <taxon>Bacillota</taxon>
        <taxon>Clostridia</taxon>
        <taxon>Eubacteriales</taxon>
        <taxon>Clostridiaceae</taxon>
        <taxon>Clostridium</taxon>
    </lineage>
</organism>
<dbReference type="Proteomes" id="UP000632377">
    <property type="component" value="Unassembled WGS sequence"/>
</dbReference>
<dbReference type="Pfam" id="PF10282">
    <property type="entry name" value="Lactonase"/>
    <property type="match status" value="1"/>
</dbReference>
<dbReference type="InterPro" id="IPR011048">
    <property type="entry name" value="Haem_d1_sf"/>
</dbReference>
<protein>
    <submittedName>
        <fullName evidence="2">Lactonase family protein</fullName>
    </submittedName>
</protein>
<dbReference type="InterPro" id="IPR015943">
    <property type="entry name" value="WD40/YVTN_repeat-like_dom_sf"/>
</dbReference>
<dbReference type="InterPro" id="IPR050282">
    <property type="entry name" value="Cycloisomerase_2"/>
</dbReference>
<sequence length="350" mass="38500">MNNKKFRAYIGTYTKGESKGIYTFSFDSNTGKIDNISLAAEASNPTYLNISKNNKYLYSVIKVNDKGGTAAYSIDDNTGKLNFLNYEIELGSSPCYVSLDSKDNYVLSANYHMGTAEAFPINEDGSIQSYSCKVQHEGSGPNKDRQEKAHAHFAQLTPDDKYLCVVDLGIDKVVIYDFNKGTLTKSNEIIFKPGSGPRHMSFHPNGKFAYVLTELSSEVLALQYNSSNGNFKEIGYFNALPEDFSGESIGAAIHISPDGNYLYASNRGHNSIAIFKIDAGSGKLSLIEHVPTEGDHPRDFEIDPSGNFLLAANMNTNNIVVFRIDKNTGRLNKTGHSISMPSPVCIKFLL</sequence>
<name>A0ABS1T5P4_9CLOT</name>
<dbReference type="PANTHER" id="PTHR30344:SF1">
    <property type="entry name" value="6-PHOSPHOGLUCONOLACTONASE"/>
    <property type="match status" value="1"/>
</dbReference>
<evidence type="ECO:0000256" key="1">
    <source>
        <dbReference type="ARBA" id="ARBA00005564"/>
    </source>
</evidence>
<dbReference type="SUPFAM" id="SSF51004">
    <property type="entry name" value="C-terminal (heme d1) domain of cytochrome cd1-nitrite reductase"/>
    <property type="match status" value="1"/>
</dbReference>
<proteinExistence type="inferred from homology"/>